<keyword evidence="3" id="KW-0732">Signal</keyword>
<dbReference type="STRING" id="5288.A0A5C5FY50"/>
<feature type="chain" id="PRO_5023084594" evidence="3">
    <location>
        <begin position="19"/>
        <end position="380"/>
    </location>
</feature>
<dbReference type="Pfam" id="PF11790">
    <property type="entry name" value="Glyco_hydro_cc"/>
    <property type="match status" value="1"/>
</dbReference>
<gene>
    <name evidence="5" type="ORF">DMC30DRAFT_446064</name>
</gene>
<evidence type="ECO:0000259" key="4">
    <source>
        <dbReference type="Pfam" id="PF11790"/>
    </source>
</evidence>
<dbReference type="PANTHER" id="PTHR34154">
    <property type="entry name" value="ALKALI-SENSITIVE LINKAGE PROTEIN 1"/>
    <property type="match status" value="1"/>
</dbReference>
<sequence>MHLTTLLSFALLASTALACTDPTGAGASADLSTLEHQLRSAEKEAAKAARLVERAKSYGNSKDAKHKRAVFNQREKRWEAEAARLEKLVVRQRKAVSAQATASPRSSTLAKTTSRIVRVPTSSRKASTTRSTTVAAISTRSSSKVAVTPTSRPSKKKGVGHNDAKLAQKLDVSWVYNWGQCPDGSLGAGVEYVPMLWSDNAGDWFVNAQKAIDSGSTHLLAFNEPDLVGQADMTIDAVVAGWKKYMSPFKGEAKLVSPAVTNGAAPLGRDYLATFFAACPTCFDETNAIALHWYDRATNVAYFKAYLTEAYARFKKPLWLTEFAGSGTVAEQQQFFKTVLPWMEAQPWIERYAGFGDFVGTYVNADGSLKSLGRSYSETK</sequence>
<evidence type="ECO:0000256" key="2">
    <source>
        <dbReference type="SAM" id="MobiDB-lite"/>
    </source>
</evidence>
<dbReference type="InterPro" id="IPR024655">
    <property type="entry name" value="Asl1_glyco_hydro_catalytic"/>
</dbReference>
<feature type="compositionally biased region" description="Low complexity" evidence="2">
    <location>
        <begin position="121"/>
        <end position="132"/>
    </location>
</feature>
<keyword evidence="6" id="KW-1185">Reference proteome</keyword>
<dbReference type="AlphaFoldDB" id="A0A5C5FY50"/>
<name>A0A5C5FY50_9BASI</name>
<feature type="domain" description="Asl1-like glycosyl hydrolase catalytic" evidence="4">
    <location>
        <begin position="165"/>
        <end position="376"/>
    </location>
</feature>
<proteinExistence type="predicted"/>
<evidence type="ECO:0000313" key="6">
    <source>
        <dbReference type="Proteomes" id="UP000311382"/>
    </source>
</evidence>
<evidence type="ECO:0000256" key="1">
    <source>
        <dbReference type="SAM" id="Coils"/>
    </source>
</evidence>
<feature type="signal peptide" evidence="3">
    <location>
        <begin position="1"/>
        <end position="18"/>
    </location>
</feature>
<dbReference type="PANTHER" id="PTHR34154:SF10">
    <property type="entry name" value="ASL1-LIKE GLYCOSYL HYDROLASE CATALYTIC DOMAIN-CONTAINING PROTEIN"/>
    <property type="match status" value="1"/>
</dbReference>
<dbReference type="GO" id="GO:0016787">
    <property type="term" value="F:hydrolase activity"/>
    <property type="evidence" value="ECO:0007669"/>
    <property type="project" value="UniProtKB-KW"/>
</dbReference>
<dbReference type="EMBL" id="SOZI01000041">
    <property type="protein sequence ID" value="TNY21555.1"/>
    <property type="molecule type" value="Genomic_DNA"/>
</dbReference>
<dbReference type="SUPFAM" id="SSF51445">
    <property type="entry name" value="(Trans)glycosidases"/>
    <property type="match status" value="1"/>
</dbReference>
<dbReference type="GO" id="GO:0071966">
    <property type="term" value="P:fungal-type cell wall polysaccharide metabolic process"/>
    <property type="evidence" value="ECO:0007669"/>
    <property type="project" value="TreeGrafter"/>
</dbReference>
<dbReference type="OrthoDB" id="5959761at2759"/>
<dbReference type="Proteomes" id="UP000311382">
    <property type="component" value="Unassembled WGS sequence"/>
</dbReference>
<dbReference type="GO" id="GO:0009277">
    <property type="term" value="C:fungal-type cell wall"/>
    <property type="evidence" value="ECO:0007669"/>
    <property type="project" value="TreeGrafter"/>
</dbReference>
<dbReference type="Gene3D" id="3.20.20.80">
    <property type="entry name" value="Glycosidases"/>
    <property type="match status" value="1"/>
</dbReference>
<dbReference type="InterPro" id="IPR017853">
    <property type="entry name" value="GH"/>
</dbReference>
<accession>A0A5C5FY50</accession>
<feature type="compositionally biased region" description="Polar residues" evidence="2">
    <location>
        <begin position="99"/>
        <end position="115"/>
    </location>
</feature>
<protein>
    <submittedName>
        <fullName evidence="5">Glycosyl hydrolase catalytic core-domain-containing protein</fullName>
    </submittedName>
</protein>
<feature type="coiled-coil region" evidence="1">
    <location>
        <begin position="31"/>
        <end position="95"/>
    </location>
</feature>
<organism evidence="5 6">
    <name type="scientific">Rhodotorula diobovata</name>
    <dbReference type="NCBI Taxonomy" id="5288"/>
    <lineage>
        <taxon>Eukaryota</taxon>
        <taxon>Fungi</taxon>
        <taxon>Dikarya</taxon>
        <taxon>Basidiomycota</taxon>
        <taxon>Pucciniomycotina</taxon>
        <taxon>Microbotryomycetes</taxon>
        <taxon>Sporidiobolales</taxon>
        <taxon>Sporidiobolaceae</taxon>
        <taxon>Rhodotorula</taxon>
    </lineage>
</organism>
<dbReference type="InterPro" id="IPR053183">
    <property type="entry name" value="ASL1"/>
</dbReference>
<evidence type="ECO:0000256" key="3">
    <source>
        <dbReference type="SAM" id="SignalP"/>
    </source>
</evidence>
<evidence type="ECO:0000313" key="5">
    <source>
        <dbReference type="EMBL" id="TNY21555.1"/>
    </source>
</evidence>
<feature type="region of interest" description="Disordered" evidence="2">
    <location>
        <begin position="99"/>
        <end position="132"/>
    </location>
</feature>
<reference evidence="5 6" key="1">
    <citation type="submission" date="2019-03" db="EMBL/GenBank/DDBJ databases">
        <title>Rhodosporidium diobovatum UCD-FST 08-225 genome sequencing, assembly, and annotation.</title>
        <authorList>
            <person name="Fakankun I.U."/>
            <person name="Fristensky B."/>
            <person name="Levin D.B."/>
        </authorList>
    </citation>
    <scope>NUCLEOTIDE SEQUENCE [LARGE SCALE GENOMIC DNA]</scope>
    <source>
        <strain evidence="5 6">UCD-FST 08-225</strain>
    </source>
</reference>
<comment type="caution">
    <text evidence="5">The sequence shown here is derived from an EMBL/GenBank/DDBJ whole genome shotgun (WGS) entry which is preliminary data.</text>
</comment>
<keyword evidence="1" id="KW-0175">Coiled coil</keyword>
<keyword evidence="5" id="KW-0378">Hydrolase</keyword>